<dbReference type="InterPro" id="IPR023614">
    <property type="entry name" value="Porin_dom_sf"/>
</dbReference>
<dbReference type="FunFam" id="2.40.10.10:FF:000103">
    <property type="entry name" value="Protease Do-like 1, chloroplastic"/>
    <property type="match status" value="1"/>
</dbReference>
<dbReference type="GO" id="GO:0009534">
    <property type="term" value="C:chloroplast thylakoid"/>
    <property type="evidence" value="ECO:0007669"/>
    <property type="project" value="UniProtKB-ARBA"/>
</dbReference>
<evidence type="ECO:0000256" key="5">
    <source>
        <dbReference type="ARBA" id="ARBA00022670"/>
    </source>
</evidence>
<dbReference type="Pfam" id="PF13365">
    <property type="entry name" value="Trypsin_2"/>
    <property type="match status" value="1"/>
</dbReference>
<dbReference type="InterPro" id="IPR051201">
    <property type="entry name" value="Chloro_Bact_Ser_Proteases"/>
</dbReference>
<keyword evidence="8" id="KW-0809">Transit peptide</keyword>
<proteinExistence type="inferred from homology"/>
<reference evidence="10 11" key="1">
    <citation type="journal article" date="2019" name="Genome Biol. Evol.">
        <title>The Rhododendron genome and chromosomal organization provide insight into shared whole-genome duplications across the heath family (Ericaceae).</title>
        <authorList>
            <person name="Soza V.L."/>
            <person name="Lindsley D."/>
            <person name="Waalkes A."/>
            <person name="Ramage E."/>
            <person name="Patwardhan R.P."/>
            <person name="Burton J.N."/>
            <person name="Adey A."/>
            <person name="Kumar A."/>
            <person name="Qiu R."/>
            <person name="Shendure J."/>
            <person name="Hall B."/>
        </authorList>
    </citation>
    <scope>NUCLEOTIDE SEQUENCE [LARGE SCALE GENOMIC DNA]</scope>
    <source>
        <strain evidence="10">RSF 1966-606</strain>
    </source>
</reference>
<dbReference type="EMBL" id="QEFC01000088">
    <property type="protein sequence ID" value="KAE9466476.1"/>
    <property type="molecule type" value="Genomic_DNA"/>
</dbReference>
<comment type="caution">
    <text evidence="10">The sequence shown here is derived from an EMBL/GenBank/DDBJ whole genome shotgun (WGS) entry which is preliminary data.</text>
</comment>
<evidence type="ECO:0000256" key="8">
    <source>
        <dbReference type="ARBA" id="ARBA00022946"/>
    </source>
</evidence>
<name>A0A6A4LZK5_9ERIC</name>
<keyword evidence="3" id="KW-0150">Chloroplast</keyword>
<dbReference type="PROSITE" id="PS50106">
    <property type="entry name" value="PDZ"/>
    <property type="match status" value="1"/>
</dbReference>
<evidence type="ECO:0000313" key="11">
    <source>
        <dbReference type="Proteomes" id="UP000428333"/>
    </source>
</evidence>
<evidence type="ECO:0000256" key="3">
    <source>
        <dbReference type="ARBA" id="ARBA00022528"/>
    </source>
</evidence>
<feature type="domain" description="PDZ" evidence="9">
    <location>
        <begin position="446"/>
        <end position="518"/>
    </location>
</feature>
<accession>A0A6A4LZK5</accession>
<dbReference type="SMART" id="SM00228">
    <property type="entry name" value="PDZ"/>
    <property type="match status" value="1"/>
</dbReference>
<dbReference type="InterPro" id="IPR036034">
    <property type="entry name" value="PDZ_sf"/>
</dbReference>
<dbReference type="OrthoDB" id="4217619at2759"/>
<dbReference type="GO" id="GO:0006508">
    <property type="term" value="P:proteolysis"/>
    <property type="evidence" value="ECO:0007669"/>
    <property type="project" value="UniProtKB-KW"/>
</dbReference>
<dbReference type="InterPro" id="IPR009003">
    <property type="entry name" value="Peptidase_S1_PA"/>
</dbReference>
<dbReference type="PANTHER" id="PTHR43343">
    <property type="entry name" value="PEPTIDASE S12"/>
    <property type="match status" value="1"/>
</dbReference>
<dbReference type="FunFam" id="2.40.10.10:FF:000001">
    <property type="entry name" value="Periplasmic serine protease DegS"/>
    <property type="match status" value="1"/>
</dbReference>
<dbReference type="SUPFAM" id="SSF50156">
    <property type="entry name" value="PDZ domain-like"/>
    <property type="match status" value="1"/>
</dbReference>
<dbReference type="InterPro" id="IPR043504">
    <property type="entry name" value="Peptidase_S1_PA_chymotrypsin"/>
</dbReference>
<evidence type="ECO:0000256" key="2">
    <source>
        <dbReference type="ARBA" id="ARBA00010541"/>
    </source>
</evidence>
<dbReference type="InterPro" id="IPR039382">
    <property type="entry name" value="DEGP1/8_PDZ_dom"/>
</dbReference>
<gene>
    <name evidence="10" type="ORF">C3L33_01601</name>
</gene>
<dbReference type="Gene3D" id="2.30.42.10">
    <property type="match status" value="1"/>
</dbReference>
<dbReference type="GO" id="GO:0004252">
    <property type="term" value="F:serine-type endopeptidase activity"/>
    <property type="evidence" value="ECO:0007669"/>
    <property type="project" value="InterPro"/>
</dbReference>
<dbReference type="Gene3D" id="2.40.160.10">
    <property type="entry name" value="Porin"/>
    <property type="match status" value="1"/>
</dbReference>
<comment type="similarity">
    <text evidence="2">Belongs to the peptidase S1C family.</text>
</comment>
<dbReference type="AlphaFoldDB" id="A0A6A4LZK5"/>
<dbReference type="InterPro" id="IPR001478">
    <property type="entry name" value="PDZ"/>
</dbReference>
<evidence type="ECO:0000256" key="4">
    <source>
        <dbReference type="ARBA" id="ARBA00022640"/>
    </source>
</evidence>
<keyword evidence="7" id="KW-0720">Serine protease</keyword>
<evidence type="ECO:0000313" key="10">
    <source>
        <dbReference type="EMBL" id="KAE9466476.1"/>
    </source>
</evidence>
<keyword evidence="5" id="KW-0645">Protease</keyword>
<evidence type="ECO:0000259" key="9">
    <source>
        <dbReference type="PROSITE" id="PS50106"/>
    </source>
</evidence>
<dbReference type="InterPro" id="IPR001940">
    <property type="entry name" value="Peptidase_S1C"/>
</dbReference>
<dbReference type="PRINTS" id="PR00834">
    <property type="entry name" value="PROTEASES2C"/>
</dbReference>
<evidence type="ECO:0000256" key="7">
    <source>
        <dbReference type="ARBA" id="ARBA00022825"/>
    </source>
</evidence>
<evidence type="ECO:0000256" key="1">
    <source>
        <dbReference type="ARBA" id="ARBA00004229"/>
    </source>
</evidence>
<feature type="non-terminal residue" evidence="10">
    <location>
        <position position="1"/>
    </location>
</feature>
<keyword evidence="6" id="KW-0378">Hydrolase</keyword>
<keyword evidence="4" id="KW-0934">Plastid</keyword>
<dbReference type="Proteomes" id="UP000428333">
    <property type="component" value="Linkage Group LG01"/>
</dbReference>
<dbReference type="GO" id="GO:0010206">
    <property type="term" value="P:photosystem II repair"/>
    <property type="evidence" value="ECO:0007669"/>
    <property type="project" value="UniProtKB-ARBA"/>
</dbReference>
<dbReference type="CDD" id="cd00990">
    <property type="entry name" value="cpPDZ_AtDEGP1-like"/>
    <property type="match status" value="1"/>
</dbReference>
<dbReference type="SUPFAM" id="SSF50494">
    <property type="entry name" value="Trypsin-like serine proteases"/>
    <property type="match status" value="1"/>
</dbReference>
<comment type="subcellular location">
    <subcellularLocation>
        <location evidence="1">Plastid</location>
        <location evidence="1">Chloroplast</location>
    </subcellularLocation>
</comment>
<sequence length="555" mass="58982">VKNPIEEKEVVGITNYIDFGFELQTRFDDDKTSSPNADSTFQVAASWQANKNFLVKGKAGPLSSSIALAFKSWWKPSFTFNISATRDRTVGNTSFGFGIHVDNLREASSCPSSGMAAYSLSLLPTTNFPSTLTLSRSRTSSTFSLSSPPSSLLRNPTRSTPILSALRNSPNSDSIIPSDHRCNNVCKFLLEKTPFASALDSLFVLCASVALSLALLVADVDSASAFVVTTARKLQSDELATVRLFQENTPSVVFITNLAVRQDAFTLDVLEVPQGSGSGFVWDKVGHIVTNFHVIRGASDLKVTLSDQTTYDAKVVGFDQDKDVAVLRVDAPKDKLRPIPIGLSADLLVGQKVYAIGNPFGLDHTLTTGVISGLRREISSAATGRPIQDVIQTDAAINPGNSGGPLLDSAGNLIGINTAIYSPSGASSGVGFSIPVDTVGGIVDQLVKFGKVTRPILGIKFAPDQSVEQLGVGGVLVLDAPANGPAGKAGLRSTKRDGYGRLILGDIITSVNGKKISNGSDLYRVLDQCKITVEVLRGDHKEKIPVILEPTPEET</sequence>
<organism evidence="10 11">
    <name type="scientific">Rhododendron williamsianum</name>
    <dbReference type="NCBI Taxonomy" id="262921"/>
    <lineage>
        <taxon>Eukaryota</taxon>
        <taxon>Viridiplantae</taxon>
        <taxon>Streptophyta</taxon>
        <taxon>Embryophyta</taxon>
        <taxon>Tracheophyta</taxon>
        <taxon>Spermatophyta</taxon>
        <taxon>Magnoliopsida</taxon>
        <taxon>eudicotyledons</taxon>
        <taxon>Gunneridae</taxon>
        <taxon>Pentapetalae</taxon>
        <taxon>asterids</taxon>
        <taxon>Ericales</taxon>
        <taxon>Ericaceae</taxon>
        <taxon>Ericoideae</taxon>
        <taxon>Rhodoreae</taxon>
        <taxon>Rhododendron</taxon>
    </lineage>
</organism>
<keyword evidence="11" id="KW-1185">Reference proteome</keyword>
<protein>
    <recommendedName>
        <fullName evidence="9">PDZ domain-containing protein</fullName>
    </recommendedName>
</protein>
<dbReference type="PANTHER" id="PTHR43343:SF2">
    <property type="entry name" value="PDZ DOMAIN-CONTAINING PROTEIN"/>
    <property type="match status" value="1"/>
</dbReference>
<dbReference type="Gene3D" id="2.40.10.10">
    <property type="entry name" value="Trypsin-like serine proteases"/>
    <property type="match status" value="2"/>
</dbReference>
<dbReference type="Pfam" id="PF13180">
    <property type="entry name" value="PDZ_2"/>
    <property type="match status" value="1"/>
</dbReference>
<evidence type="ECO:0000256" key="6">
    <source>
        <dbReference type="ARBA" id="ARBA00022801"/>
    </source>
</evidence>